<evidence type="ECO:0000313" key="1">
    <source>
        <dbReference type="EMBL" id="RIA83739.1"/>
    </source>
</evidence>
<name>A0A397SFT6_9GLOM</name>
<proteinExistence type="predicted"/>
<dbReference type="AlphaFoldDB" id="A0A397SFT6"/>
<keyword evidence="2" id="KW-1185">Reference proteome</keyword>
<accession>A0A397SFT6</accession>
<comment type="caution">
    <text evidence="1">The sequence shown here is derived from an EMBL/GenBank/DDBJ whole genome shotgun (WGS) entry which is preliminary data.</text>
</comment>
<evidence type="ECO:0000313" key="2">
    <source>
        <dbReference type="Proteomes" id="UP000265703"/>
    </source>
</evidence>
<organism evidence="1 2">
    <name type="scientific">Glomus cerebriforme</name>
    <dbReference type="NCBI Taxonomy" id="658196"/>
    <lineage>
        <taxon>Eukaryota</taxon>
        <taxon>Fungi</taxon>
        <taxon>Fungi incertae sedis</taxon>
        <taxon>Mucoromycota</taxon>
        <taxon>Glomeromycotina</taxon>
        <taxon>Glomeromycetes</taxon>
        <taxon>Glomerales</taxon>
        <taxon>Glomeraceae</taxon>
        <taxon>Glomus</taxon>
    </lineage>
</organism>
<reference evidence="1 2" key="1">
    <citation type="submission" date="2018-06" db="EMBL/GenBank/DDBJ databases">
        <title>Comparative genomics reveals the genomic features of Rhizophagus irregularis, R. cerebriforme, R. diaphanum and Gigaspora rosea, and their symbiotic lifestyle signature.</title>
        <authorList>
            <person name="Morin E."/>
            <person name="San Clemente H."/>
            <person name="Chen E.C.H."/>
            <person name="De La Providencia I."/>
            <person name="Hainaut M."/>
            <person name="Kuo A."/>
            <person name="Kohler A."/>
            <person name="Murat C."/>
            <person name="Tang N."/>
            <person name="Roy S."/>
            <person name="Loubradou J."/>
            <person name="Henrissat B."/>
            <person name="Grigoriev I.V."/>
            <person name="Corradi N."/>
            <person name="Roux C."/>
            <person name="Martin F.M."/>
        </authorList>
    </citation>
    <scope>NUCLEOTIDE SEQUENCE [LARGE SCALE GENOMIC DNA]</scope>
    <source>
        <strain evidence="1 2">DAOM 227022</strain>
    </source>
</reference>
<dbReference type="EMBL" id="QKYT01000546">
    <property type="protein sequence ID" value="RIA83739.1"/>
    <property type="molecule type" value="Genomic_DNA"/>
</dbReference>
<protein>
    <submittedName>
        <fullName evidence="1">Uncharacterized protein</fullName>
    </submittedName>
</protein>
<dbReference type="Proteomes" id="UP000265703">
    <property type="component" value="Unassembled WGS sequence"/>
</dbReference>
<gene>
    <name evidence="1" type="ORF">C1645_742855</name>
</gene>
<sequence length="123" mass="14785">MRKFPVSLFWVGRLWPCDFVQPLQNFRTVTGCFGTLLLDFNFRYEFYEAHVLGLHIETFRYEFCEKNTSRFLKTFQDFSKGLSETYVLELYIETFSYYQIIGQGKKLGQHWEYVQKKSKKSIG</sequence>